<dbReference type="Proteomes" id="UP001398420">
    <property type="component" value="Unassembled WGS sequence"/>
</dbReference>
<evidence type="ECO:0000313" key="3">
    <source>
        <dbReference type="Proteomes" id="UP001398420"/>
    </source>
</evidence>
<dbReference type="EMBL" id="JBCEWA010000005">
    <property type="protein sequence ID" value="MEL5988218.1"/>
    <property type="molecule type" value="Genomic_DNA"/>
</dbReference>
<feature type="domain" description="GP-PDE" evidence="1">
    <location>
        <begin position="33"/>
        <end position="257"/>
    </location>
</feature>
<accession>A0ABU9LJT8</accession>
<dbReference type="Gene3D" id="3.20.20.190">
    <property type="entry name" value="Phosphatidylinositol (PI) phosphodiesterase"/>
    <property type="match status" value="1"/>
</dbReference>
<dbReference type="RefSeq" id="WP_068450969.1">
    <property type="nucleotide sequence ID" value="NZ_JALKQX010000005.1"/>
</dbReference>
<dbReference type="InterPro" id="IPR030395">
    <property type="entry name" value="GP_PDE_dom"/>
</dbReference>
<evidence type="ECO:0000313" key="2">
    <source>
        <dbReference type="EMBL" id="MEL5988218.1"/>
    </source>
</evidence>
<keyword evidence="3" id="KW-1185">Reference proteome</keyword>
<proteinExistence type="predicted"/>
<dbReference type="PANTHER" id="PTHR46211">
    <property type="entry name" value="GLYCEROPHOSPHORYL DIESTER PHOSPHODIESTERASE"/>
    <property type="match status" value="1"/>
</dbReference>
<comment type="caution">
    <text evidence="2">The sequence shown here is derived from an EMBL/GenBank/DDBJ whole genome shotgun (WGS) entry which is preliminary data.</text>
</comment>
<gene>
    <name evidence="2" type="ORF">AAF454_07345</name>
</gene>
<name>A0ABU9LJT8_9BACL</name>
<reference evidence="2 3" key="1">
    <citation type="submission" date="2024-04" db="EMBL/GenBank/DDBJ databases">
        <authorList>
            <person name="Wu Y.S."/>
            <person name="Zhang L."/>
        </authorList>
    </citation>
    <scope>NUCLEOTIDE SEQUENCE [LARGE SCALE GENOMIC DNA]</scope>
    <source>
        <strain evidence="2 3">KG-01</strain>
    </source>
</reference>
<dbReference type="PROSITE" id="PS51704">
    <property type="entry name" value="GP_PDE"/>
    <property type="match status" value="1"/>
</dbReference>
<dbReference type="Pfam" id="PF03009">
    <property type="entry name" value="GDPD"/>
    <property type="match status" value="1"/>
</dbReference>
<dbReference type="SUPFAM" id="SSF51695">
    <property type="entry name" value="PLC-like phosphodiesterases"/>
    <property type="match status" value="1"/>
</dbReference>
<dbReference type="PANTHER" id="PTHR46211:SF14">
    <property type="entry name" value="GLYCEROPHOSPHODIESTER PHOSPHODIESTERASE"/>
    <property type="match status" value="1"/>
</dbReference>
<sequence>MKRFIGVFVPALFLIAVITSYMTFAQSYEWTENTIIAHAGGGIEGDKYTNSLEAFQNSYEKGHRLIELDINMTSDGKVVARHDWKDTKDQTYETFKNRLYKDKYKPIDFQQVIKLLKKYDDVYIILDGKTKSPQAVQTLYKKINVYTKNLKPRDKNRLIPQMFYKQDYQLLKNYGFKDVLYVIGRESYTNQSLAEFCDERGIRAVSIDKTFVNTPLVQTLKKKKIVSYTYTVNDRGTMKRHKQMGVHGFFSDFVDAY</sequence>
<protein>
    <submittedName>
        <fullName evidence="2">Glycerophosphodiester phosphodiesterase family protein</fullName>
    </submittedName>
</protein>
<evidence type="ECO:0000259" key="1">
    <source>
        <dbReference type="PROSITE" id="PS51704"/>
    </source>
</evidence>
<dbReference type="InterPro" id="IPR017946">
    <property type="entry name" value="PLC-like_Pdiesterase_TIM-brl"/>
</dbReference>
<organism evidence="2 3">
    <name type="scientific">Kurthia gibsonii</name>
    <dbReference type="NCBI Taxonomy" id="33946"/>
    <lineage>
        <taxon>Bacteria</taxon>
        <taxon>Bacillati</taxon>
        <taxon>Bacillota</taxon>
        <taxon>Bacilli</taxon>
        <taxon>Bacillales</taxon>
        <taxon>Caryophanaceae</taxon>
        <taxon>Kurthia</taxon>
    </lineage>
</organism>